<evidence type="ECO:0000313" key="1">
    <source>
        <dbReference type="EMBL" id="WMY72789.1"/>
    </source>
</evidence>
<sequence>MKRYVVALKGGTVGDLYADTVQKGDFVTVWLRDADGNPSYVSEIVEEIIKEDELLDF</sequence>
<accession>A0ABY9S615</accession>
<name>A0ABY9S615_9ENTR</name>
<organism evidence="1 2">
    <name type="scientific">Buttiauxella selenatireducens</name>
    <dbReference type="NCBI Taxonomy" id="3073902"/>
    <lineage>
        <taxon>Bacteria</taxon>
        <taxon>Pseudomonadati</taxon>
        <taxon>Pseudomonadota</taxon>
        <taxon>Gammaproteobacteria</taxon>
        <taxon>Enterobacterales</taxon>
        <taxon>Enterobacteriaceae</taxon>
        <taxon>Buttiauxella</taxon>
    </lineage>
</organism>
<protein>
    <submittedName>
        <fullName evidence="1">Uncharacterized protein</fullName>
    </submittedName>
</protein>
<dbReference type="Proteomes" id="UP001246690">
    <property type="component" value="Chromosome"/>
</dbReference>
<dbReference type="RefSeq" id="WP_183271862.1">
    <property type="nucleotide sequence ID" value="NZ_CP133838.1"/>
</dbReference>
<proteinExistence type="predicted"/>
<evidence type="ECO:0000313" key="2">
    <source>
        <dbReference type="Proteomes" id="UP001246690"/>
    </source>
</evidence>
<gene>
    <name evidence="1" type="ORF">RHD99_15065</name>
</gene>
<keyword evidence="2" id="KW-1185">Reference proteome</keyword>
<reference evidence="1 2" key="1">
    <citation type="submission" date="2023-09" db="EMBL/GenBank/DDBJ databases">
        <title>Buttiauxella selenatireducens sp. nov., isolated from the rhizosphere of Cardamine hupingshanesis.</title>
        <authorList>
            <person name="Zhang S."/>
            <person name="Xu Z."/>
            <person name="Wang H."/>
            <person name="Guo Y."/>
        </authorList>
    </citation>
    <scope>NUCLEOTIDE SEQUENCE [LARGE SCALE GENOMIC DNA]</scope>
    <source>
        <strain evidence="1 2">R73</strain>
    </source>
</reference>
<dbReference type="EMBL" id="CP133838">
    <property type="protein sequence ID" value="WMY72789.1"/>
    <property type="molecule type" value="Genomic_DNA"/>
</dbReference>